<evidence type="ECO:0000256" key="8">
    <source>
        <dbReference type="ARBA" id="ARBA00023204"/>
    </source>
</evidence>
<dbReference type="InterPro" id="IPR036101">
    <property type="entry name" value="CarD-like/TRCF_RID_sf"/>
</dbReference>
<evidence type="ECO:0000313" key="12">
    <source>
        <dbReference type="EMBL" id="GMG88171.1"/>
    </source>
</evidence>
<dbReference type="Gene3D" id="3.40.50.11180">
    <property type="match status" value="1"/>
</dbReference>
<keyword evidence="8 9" id="KW-0234">DNA repair</keyword>
<comment type="subcellular location">
    <subcellularLocation>
        <location evidence="9">Cytoplasm</location>
    </subcellularLocation>
</comment>
<evidence type="ECO:0000313" key="13">
    <source>
        <dbReference type="Proteomes" id="UP001224392"/>
    </source>
</evidence>
<dbReference type="Gene3D" id="3.30.2060.10">
    <property type="entry name" value="Penicillin-binding protein 1b domain"/>
    <property type="match status" value="1"/>
</dbReference>
<keyword evidence="3 9" id="KW-0227">DNA damage</keyword>
<dbReference type="SMART" id="SM00490">
    <property type="entry name" value="HELICc"/>
    <property type="match status" value="1"/>
</dbReference>
<comment type="similarity">
    <text evidence="9">In the N-terminal section; belongs to the UvrB family.</text>
</comment>
<comment type="caution">
    <text evidence="12">The sequence shown here is derived from an EMBL/GenBank/DDBJ whole genome shotgun (WGS) entry which is preliminary data.</text>
</comment>
<keyword evidence="1 9" id="KW-0963">Cytoplasm</keyword>
<dbReference type="SMART" id="SM00982">
    <property type="entry name" value="TRCF"/>
    <property type="match status" value="1"/>
</dbReference>
<keyword evidence="13" id="KW-1185">Reference proteome</keyword>
<dbReference type="InterPro" id="IPR004576">
    <property type="entry name" value="Mfd"/>
</dbReference>
<dbReference type="Pfam" id="PF21132">
    <property type="entry name" value="MFD_D3"/>
    <property type="match status" value="1"/>
</dbReference>
<dbReference type="InterPro" id="IPR048635">
    <property type="entry name" value="MFD_D3"/>
</dbReference>
<evidence type="ECO:0000256" key="7">
    <source>
        <dbReference type="ARBA" id="ARBA00023125"/>
    </source>
</evidence>
<gene>
    <name evidence="9 12" type="primary">mfd</name>
    <name evidence="12" type="ORF">MNKW57_24920</name>
</gene>
<dbReference type="Pfam" id="PF02559">
    <property type="entry name" value="CarD_TRCF_RID"/>
    <property type="match status" value="1"/>
</dbReference>
<evidence type="ECO:0000256" key="1">
    <source>
        <dbReference type="ARBA" id="ARBA00022490"/>
    </source>
</evidence>
<dbReference type="HAMAP" id="MF_00969">
    <property type="entry name" value="TRCF"/>
    <property type="match status" value="1"/>
</dbReference>
<dbReference type="InterPro" id="IPR027417">
    <property type="entry name" value="P-loop_NTPase"/>
</dbReference>
<dbReference type="Pfam" id="PF03461">
    <property type="entry name" value="TRCF"/>
    <property type="match status" value="1"/>
</dbReference>
<dbReference type="Gene3D" id="3.40.50.300">
    <property type="entry name" value="P-loop containing nucleotide triphosphate hydrolases"/>
    <property type="match status" value="2"/>
</dbReference>
<dbReference type="Gene3D" id="3.40.50.11140">
    <property type="match status" value="1"/>
</dbReference>
<sequence length="1158" mass="130361">MTKYSPFTPPEFRQDNDRQFWCQLQGAAAPLAIYNRARSEDRPVLVIAADSTEAARLEQELRFFADENDAIPVLLFPDWEILPYDSFSPHQDIISERLSILYRLPRMGRGIVVVPLTTLMHRLPPVSYVGGNSLMVSQGDSFNPIETRKLLEQAGYICVDTVYEHGEFAVRGALMDIYPMGSKLPYRIDLFDDEVDSLRTFDPETQRTIETVDQINLLPAREFPLNKVGIDRFLDNWHSVFEGDPSIVPLYTDIQDGIAPAGIEYYLKLFFNDCASLFDYLPPESCLFIAGDLHTGIDRFWNEVNSRYESRRVDPTRPLLPPTDILLPPDELFSALKPRRRAIVSETTETDSAGSYLFDSAPPPALPVQGQSETPLTAVEAYLMEFDGRVLLCADSPGRRESLLELLGKINLRPHVVKGWHDFLASSEQYCITVAPLAAGLVVIEPHISLIAESQLFGDRVIQSRRRKKARDDSEQVVRNLAELKTGAPVVHIDHGVGRYRGLETLDIDNQQAEFLLLEYADAAKLYVPVANLHLISRYTGADEALAPMHRLGSEQWQKAKRKAAEKVRDVAAELLDIYARREARVGHAFADPSDSYRAFCAAFPFEETPDQQLAIDAVRADMLTAKPMDRLVCGDVGFGKTEVAMRAAFIAVHSGRQVAMLVPTTLLAQQHYQTFQDRFADWPVSIEVLSRFRSAKEVESIKRRVEDGKVDILVGTHKLLQTDMNFKQLGLLMIDEEHRFGVRQKERIKSLRAEVDILALTATPIPRTLNMAMSGIRDLSVIATPPSRRLSVKTFVRVRDDNLIKEAILREILRGGQVYFLHNEVKSIERLAQEVRELVPEARVVTGHGQMRERELEQVMSDFYHKRFNVLVCTTIIETGIDVPNANTIIIERADKFGLAQLHQLRGRVGRSHHQAYAYLLTPGKRNMTSDAVKRLEAIAEAQDLGAGFTLATHDMEIRGAGELLGDEQSGQIQGVGFTLYMEMLDRAVKAIRSGKTPNIDDPLESPAIDVNLRIPALIPDDYLPDVHSRLLMYKRIANAESSEALRELQVEMIDRFGLLPEATKNLFRVTEIKLTAGELGISKLEANAERGRMEFADSTQVDPFTIVKLVQAQPGRYQLQGANQLRFELDDDSTPDSRIREVNELLQKLKRSGSAS</sequence>
<keyword evidence="6 9" id="KW-0067">ATP-binding</keyword>
<dbReference type="Pfam" id="PF17757">
    <property type="entry name" value="UvrB_inter"/>
    <property type="match status" value="1"/>
</dbReference>
<keyword evidence="2 9" id="KW-0547">Nucleotide-binding</keyword>
<dbReference type="SMART" id="SM01058">
    <property type="entry name" value="CarD_TRCF"/>
    <property type="match status" value="1"/>
</dbReference>
<dbReference type="PROSITE" id="PS51194">
    <property type="entry name" value="HELICASE_CTER"/>
    <property type="match status" value="1"/>
</dbReference>
<dbReference type="InterPro" id="IPR047112">
    <property type="entry name" value="RecG/Mfd"/>
</dbReference>
<dbReference type="InterPro" id="IPR005118">
    <property type="entry name" value="TRCF_C"/>
</dbReference>
<dbReference type="InterPro" id="IPR014001">
    <property type="entry name" value="Helicase_ATP-bd"/>
</dbReference>
<dbReference type="SMART" id="SM00487">
    <property type="entry name" value="DEXDc"/>
    <property type="match status" value="1"/>
</dbReference>
<organism evidence="12 13">
    <name type="scientific">Biformimicrobium ophioploci</name>
    <dbReference type="NCBI Taxonomy" id="3036711"/>
    <lineage>
        <taxon>Bacteria</taxon>
        <taxon>Pseudomonadati</taxon>
        <taxon>Pseudomonadota</taxon>
        <taxon>Gammaproteobacteria</taxon>
        <taxon>Cellvibrionales</taxon>
        <taxon>Microbulbiferaceae</taxon>
        <taxon>Biformimicrobium</taxon>
    </lineage>
</organism>
<dbReference type="PROSITE" id="PS51192">
    <property type="entry name" value="HELICASE_ATP_BIND_1"/>
    <property type="match status" value="1"/>
</dbReference>
<evidence type="ECO:0000256" key="9">
    <source>
        <dbReference type="HAMAP-Rule" id="MF_00969"/>
    </source>
</evidence>
<keyword evidence="7 9" id="KW-0238">DNA-binding</keyword>
<protein>
    <recommendedName>
        <fullName evidence="9">Transcription-repair-coupling factor</fullName>
        <shortName evidence="9">TRCF</shortName>
        <ecNumber evidence="9">3.6.4.-</ecNumber>
    </recommendedName>
</protein>
<evidence type="ECO:0000256" key="6">
    <source>
        <dbReference type="ARBA" id="ARBA00022840"/>
    </source>
</evidence>
<dbReference type="InterPro" id="IPR037235">
    <property type="entry name" value="TRCF-like_C_D7"/>
</dbReference>
<dbReference type="NCBIfam" id="TIGR00580">
    <property type="entry name" value="mfd"/>
    <property type="match status" value="1"/>
</dbReference>
<dbReference type="InterPro" id="IPR001650">
    <property type="entry name" value="Helicase_C-like"/>
</dbReference>
<dbReference type="SUPFAM" id="SSF143517">
    <property type="entry name" value="TRCF domain-like"/>
    <property type="match status" value="1"/>
</dbReference>
<dbReference type="SUPFAM" id="SSF141259">
    <property type="entry name" value="CarD-like"/>
    <property type="match status" value="1"/>
</dbReference>
<evidence type="ECO:0000256" key="4">
    <source>
        <dbReference type="ARBA" id="ARBA00022801"/>
    </source>
</evidence>
<dbReference type="EC" id="3.6.4.-" evidence="9"/>
<dbReference type="RefSeq" id="WP_285764783.1">
    <property type="nucleotide sequence ID" value="NZ_BSYJ01000005.1"/>
</dbReference>
<dbReference type="PANTHER" id="PTHR47964">
    <property type="entry name" value="ATP-DEPENDENT DNA HELICASE HOMOLOG RECG, CHLOROPLASTIC"/>
    <property type="match status" value="1"/>
</dbReference>
<evidence type="ECO:0000256" key="3">
    <source>
        <dbReference type="ARBA" id="ARBA00022763"/>
    </source>
</evidence>
<accession>A0ABQ6M1J7</accession>
<comment type="similarity">
    <text evidence="9">In the C-terminal section; belongs to the helicase family. RecG subfamily.</text>
</comment>
<evidence type="ECO:0000256" key="5">
    <source>
        <dbReference type="ARBA" id="ARBA00022806"/>
    </source>
</evidence>
<keyword evidence="5" id="KW-0347">Helicase</keyword>
<feature type="domain" description="Helicase C-terminal" evidence="11">
    <location>
        <begin position="804"/>
        <end position="960"/>
    </location>
</feature>
<dbReference type="NCBIfam" id="NF007966">
    <property type="entry name" value="PRK10689.1"/>
    <property type="match status" value="1"/>
</dbReference>
<evidence type="ECO:0000256" key="2">
    <source>
        <dbReference type="ARBA" id="ARBA00022741"/>
    </source>
</evidence>
<dbReference type="InterPro" id="IPR011545">
    <property type="entry name" value="DEAD/DEAH_box_helicase_dom"/>
</dbReference>
<dbReference type="CDD" id="cd17991">
    <property type="entry name" value="DEXHc_TRCF"/>
    <property type="match status" value="1"/>
</dbReference>
<dbReference type="Gene3D" id="3.90.1150.50">
    <property type="entry name" value="Transcription-repair-coupling factor, D7 domain"/>
    <property type="match status" value="1"/>
</dbReference>
<evidence type="ECO:0000259" key="10">
    <source>
        <dbReference type="PROSITE" id="PS51192"/>
    </source>
</evidence>
<keyword evidence="4 9" id="KW-0378">Hydrolase</keyword>
<proteinExistence type="inferred from homology"/>
<dbReference type="Gene3D" id="2.40.10.170">
    <property type="match status" value="1"/>
</dbReference>
<dbReference type="Pfam" id="PF00270">
    <property type="entry name" value="DEAD"/>
    <property type="match status" value="1"/>
</dbReference>
<dbReference type="PANTHER" id="PTHR47964:SF1">
    <property type="entry name" value="ATP-DEPENDENT DNA HELICASE HOMOLOG RECG, CHLOROPLASTIC"/>
    <property type="match status" value="1"/>
</dbReference>
<dbReference type="Proteomes" id="UP001224392">
    <property type="component" value="Unassembled WGS sequence"/>
</dbReference>
<dbReference type="EMBL" id="BSYJ01000005">
    <property type="protein sequence ID" value="GMG88171.1"/>
    <property type="molecule type" value="Genomic_DNA"/>
</dbReference>
<name>A0ABQ6M1J7_9GAMM</name>
<comment type="function">
    <text evidence="9">Couples transcription and DNA repair by recognizing RNA polymerase (RNAP) stalled at DNA lesions. Mediates ATP-dependent release of RNAP and its truncated transcript from the DNA, and recruitment of nucleotide excision repair machinery to the damaged site.</text>
</comment>
<dbReference type="CDD" id="cd18810">
    <property type="entry name" value="SF2_C_TRCF"/>
    <property type="match status" value="1"/>
</dbReference>
<dbReference type="Pfam" id="PF00271">
    <property type="entry name" value="Helicase_C"/>
    <property type="match status" value="1"/>
</dbReference>
<feature type="domain" description="Helicase ATP-binding" evidence="10">
    <location>
        <begin position="622"/>
        <end position="783"/>
    </location>
</feature>
<dbReference type="InterPro" id="IPR041471">
    <property type="entry name" value="UvrB_inter"/>
</dbReference>
<evidence type="ECO:0000259" key="11">
    <source>
        <dbReference type="PROSITE" id="PS51194"/>
    </source>
</evidence>
<dbReference type="SUPFAM" id="SSF52540">
    <property type="entry name" value="P-loop containing nucleoside triphosphate hydrolases"/>
    <property type="match status" value="4"/>
</dbReference>
<dbReference type="InterPro" id="IPR003711">
    <property type="entry name" value="CarD-like/TRCF_RID"/>
</dbReference>
<reference evidence="12 13" key="1">
    <citation type="submission" date="2023-04" db="EMBL/GenBank/DDBJ databases">
        <title>Marinobulbifer ophiurae gen. nov., sp. Nov., isolate from tissue of brittle star Ophioplocus japonicus.</title>
        <authorList>
            <person name="Kawano K."/>
            <person name="Sawayama S."/>
            <person name="Nakagawa S."/>
        </authorList>
    </citation>
    <scope>NUCLEOTIDE SEQUENCE [LARGE SCALE GENOMIC DNA]</scope>
    <source>
        <strain evidence="12 13">NKW57</strain>
    </source>
</reference>